<dbReference type="SUPFAM" id="SSF53335">
    <property type="entry name" value="S-adenosyl-L-methionine-dependent methyltransferases"/>
    <property type="match status" value="1"/>
</dbReference>
<dbReference type="InterPro" id="IPR029063">
    <property type="entry name" value="SAM-dependent_MTases_sf"/>
</dbReference>
<dbReference type="PANTHER" id="PTHR43861:SF1">
    <property type="entry name" value="TRANS-ACONITATE 2-METHYLTRANSFERASE"/>
    <property type="match status" value="1"/>
</dbReference>
<gene>
    <name evidence="2" type="ORF">HB776_07125</name>
</gene>
<proteinExistence type="predicted"/>
<dbReference type="KEGG" id="trb:HB776_07125"/>
<dbReference type="RefSeq" id="WP_184516365.1">
    <property type="nucleotide sequence ID" value="NZ_CP050292.1"/>
</dbReference>
<dbReference type="InterPro" id="IPR013216">
    <property type="entry name" value="Methyltransf_11"/>
</dbReference>
<keyword evidence="2" id="KW-0489">Methyltransferase</keyword>
<evidence type="ECO:0000313" key="2">
    <source>
        <dbReference type="EMBL" id="QND71041.1"/>
    </source>
</evidence>
<reference evidence="3" key="1">
    <citation type="journal article" date="2020" name="Mol. Plant Microbe">
        <title>Rhizobial microsymbionts of the narrowly endemic Oxytropis species growing in Kamchatka are characterized by significant genetic diversity and possess a set of genes that are associated with T3SS and T6SS secretion systems and can affect the development of symbiosis.</title>
        <authorList>
            <person name="Safronova V."/>
            <person name="Guro P."/>
            <person name="Sazanova A."/>
            <person name="Kuznetsova I."/>
            <person name="Belimov A."/>
            <person name="Yakubov V."/>
            <person name="Chirak E."/>
            <person name="Afonin A."/>
            <person name="Gogolev Y."/>
            <person name="Andronov E."/>
            <person name="Tikhonovich I."/>
        </authorList>
    </citation>
    <scope>NUCLEOTIDE SEQUENCE [LARGE SCALE GENOMIC DNA]</scope>
    <source>
        <strain evidence="3">581</strain>
    </source>
</reference>
<dbReference type="PANTHER" id="PTHR43861">
    <property type="entry name" value="TRANS-ACONITATE 2-METHYLTRANSFERASE-RELATED"/>
    <property type="match status" value="1"/>
</dbReference>
<dbReference type="CDD" id="cd02440">
    <property type="entry name" value="AdoMet_MTases"/>
    <property type="match status" value="1"/>
</dbReference>
<dbReference type="GO" id="GO:0032259">
    <property type="term" value="P:methylation"/>
    <property type="evidence" value="ECO:0007669"/>
    <property type="project" value="UniProtKB-KW"/>
</dbReference>
<organism evidence="2 3">
    <name type="scientific">Tardiphaga robiniae</name>
    <dbReference type="NCBI Taxonomy" id="943830"/>
    <lineage>
        <taxon>Bacteria</taxon>
        <taxon>Pseudomonadati</taxon>
        <taxon>Pseudomonadota</taxon>
        <taxon>Alphaproteobacteria</taxon>
        <taxon>Hyphomicrobiales</taxon>
        <taxon>Nitrobacteraceae</taxon>
        <taxon>Tardiphaga</taxon>
    </lineage>
</organism>
<dbReference type="AlphaFoldDB" id="A0A7G6TWA9"/>
<dbReference type="Pfam" id="PF08241">
    <property type="entry name" value="Methyltransf_11"/>
    <property type="match status" value="1"/>
</dbReference>
<sequence length="265" mass="29535">MLNGDTLSYRASHQSVDVVADYVSTFEVGHCAALWRDVEQPLLESILRRLGGPQRTSLDFACGTGRIAKVAARLFGSVVGVDVSEAMLSAASVPDNVTLLCVDVTKVPLEQTFDVATAFRFFLNAEDTLRRDALRAIYRHLRNDGVLVCNIQLNATSPIGSFSRVLNWAYPSRPRHTLTLYQFSSLLSDEGFEVVESTYYGYLPRPGRLFPHLCEALIEPFEKACRRLKVPGLLAESFIVAARKREQLFPQVQDPRRIVQAPTTS</sequence>
<dbReference type="EMBL" id="CP050292">
    <property type="protein sequence ID" value="QND71041.1"/>
    <property type="molecule type" value="Genomic_DNA"/>
</dbReference>
<dbReference type="Proteomes" id="UP000515291">
    <property type="component" value="Chromosome"/>
</dbReference>
<dbReference type="Gene3D" id="3.40.50.150">
    <property type="entry name" value="Vaccinia Virus protein VP39"/>
    <property type="match status" value="1"/>
</dbReference>
<name>A0A7G6TWA9_9BRAD</name>
<feature type="domain" description="Methyltransferase type 11" evidence="1">
    <location>
        <begin position="58"/>
        <end position="149"/>
    </location>
</feature>
<accession>A0A7G6TWA9</accession>
<evidence type="ECO:0000313" key="3">
    <source>
        <dbReference type="Proteomes" id="UP000515291"/>
    </source>
</evidence>
<keyword evidence="2" id="KW-0808">Transferase</keyword>
<protein>
    <submittedName>
        <fullName evidence="2">Methyltransferase domain-containing protein</fullName>
    </submittedName>
</protein>
<evidence type="ECO:0000259" key="1">
    <source>
        <dbReference type="Pfam" id="PF08241"/>
    </source>
</evidence>
<dbReference type="GO" id="GO:0008757">
    <property type="term" value="F:S-adenosylmethionine-dependent methyltransferase activity"/>
    <property type="evidence" value="ECO:0007669"/>
    <property type="project" value="InterPro"/>
</dbReference>